<dbReference type="AlphaFoldDB" id="A0A6A6ZKM8"/>
<keyword evidence="3" id="KW-1185">Reference proteome</keyword>
<evidence type="ECO:0000313" key="2">
    <source>
        <dbReference type="EMBL" id="KAF2821438.1"/>
    </source>
</evidence>
<organism evidence="2 3">
    <name type="scientific">Ophiobolus disseminans</name>
    <dbReference type="NCBI Taxonomy" id="1469910"/>
    <lineage>
        <taxon>Eukaryota</taxon>
        <taxon>Fungi</taxon>
        <taxon>Dikarya</taxon>
        <taxon>Ascomycota</taxon>
        <taxon>Pezizomycotina</taxon>
        <taxon>Dothideomycetes</taxon>
        <taxon>Pleosporomycetidae</taxon>
        <taxon>Pleosporales</taxon>
        <taxon>Pleosporineae</taxon>
        <taxon>Phaeosphaeriaceae</taxon>
        <taxon>Ophiobolus</taxon>
    </lineage>
</organism>
<accession>A0A6A6ZKM8</accession>
<evidence type="ECO:0000256" key="1">
    <source>
        <dbReference type="SAM" id="Phobius"/>
    </source>
</evidence>
<reference evidence="2" key="1">
    <citation type="journal article" date="2020" name="Stud. Mycol.">
        <title>101 Dothideomycetes genomes: a test case for predicting lifestyles and emergence of pathogens.</title>
        <authorList>
            <person name="Haridas S."/>
            <person name="Albert R."/>
            <person name="Binder M."/>
            <person name="Bloem J."/>
            <person name="Labutti K."/>
            <person name="Salamov A."/>
            <person name="Andreopoulos B."/>
            <person name="Baker S."/>
            <person name="Barry K."/>
            <person name="Bills G."/>
            <person name="Bluhm B."/>
            <person name="Cannon C."/>
            <person name="Castanera R."/>
            <person name="Culley D."/>
            <person name="Daum C."/>
            <person name="Ezra D."/>
            <person name="Gonzalez J."/>
            <person name="Henrissat B."/>
            <person name="Kuo A."/>
            <person name="Liang C."/>
            <person name="Lipzen A."/>
            <person name="Lutzoni F."/>
            <person name="Magnuson J."/>
            <person name="Mondo S."/>
            <person name="Nolan M."/>
            <person name="Ohm R."/>
            <person name="Pangilinan J."/>
            <person name="Park H.-J."/>
            <person name="Ramirez L."/>
            <person name="Alfaro M."/>
            <person name="Sun H."/>
            <person name="Tritt A."/>
            <person name="Yoshinaga Y."/>
            <person name="Zwiers L.-H."/>
            <person name="Turgeon B."/>
            <person name="Goodwin S."/>
            <person name="Spatafora J."/>
            <person name="Crous P."/>
            <person name="Grigoriev I."/>
        </authorList>
    </citation>
    <scope>NUCLEOTIDE SEQUENCE</scope>
    <source>
        <strain evidence="2">CBS 113818</strain>
    </source>
</reference>
<keyword evidence="1" id="KW-0472">Membrane</keyword>
<gene>
    <name evidence="2" type="ORF">CC86DRAFT_373776</name>
</gene>
<protein>
    <submittedName>
        <fullName evidence="2">Uncharacterized protein</fullName>
    </submittedName>
</protein>
<keyword evidence="1" id="KW-0812">Transmembrane</keyword>
<evidence type="ECO:0000313" key="3">
    <source>
        <dbReference type="Proteomes" id="UP000799424"/>
    </source>
</evidence>
<proteinExistence type="predicted"/>
<name>A0A6A6ZKM8_9PLEO</name>
<sequence length="151" mass="16905">MTMFTPDHCSYSGSREDVPHELDVVDALLSSSGVGMRVGVWLELPATSIEVVSLLLVWWFFFASCVLRLASCVLRLASCVLRLASCVLRLASCVLRFASSVVRLALFSLVAFGRRGRWLHLQIGKSYRRGGCGRFVEEVLERVCSCKLWRC</sequence>
<feature type="transmembrane region" description="Helical" evidence="1">
    <location>
        <begin position="51"/>
        <end position="74"/>
    </location>
</feature>
<dbReference type="Proteomes" id="UP000799424">
    <property type="component" value="Unassembled WGS sequence"/>
</dbReference>
<keyword evidence="1" id="KW-1133">Transmembrane helix</keyword>
<dbReference type="EMBL" id="MU006237">
    <property type="protein sequence ID" value="KAF2821438.1"/>
    <property type="molecule type" value="Genomic_DNA"/>
</dbReference>